<dbReference type="RefSeq" id="WP_198536833.1">
    <property type="nucleotide sequence ID" value="NZ_BNDZ01000003.1"/>
</dbReference>
<dbReference type="EMBL" id="BNDZ01000003">
    <property type="protein sequence ID" value="GHI44519.1"/>
    <property type="molecule type" value="Genomic_DNA"/>
</dbReference>
<evidence type="ECO:0000313" key="2">
    <source>
        <dbReference type="EMBL" id="GHI44519.1"/>
    </source>
</evidence>
<accession>A0AA37BWT5</accession>
<dbReference type="Proteomes" id="UP001051844">
    <property type="component" value="Unassembled WGS sequence"/>
</dbReference>
<comment type="caution">
    <text evidence="2">The sequence shown here is derived from an EMBL/GenBank/DDBJ whole genome shotgun (WGS) entry which is preliminary data.</text>
</comment>
<gene>
    <name evidence="2" type="ORF">ScoT_06930</name>
</gene>
<reference evidence="2" key="1">
    <citation type="submission" date="2022-09" db="EMBL/GenBank/DDBJ databases">
        <title>Whole genome shotgun sequence of Streptomyces albidoflavus NBRC 12854.</title>
        <authorList>
            <person name="Komaki H."/>
            <person name="Tamura T."/>
        </authorList>
    </citation>
    <scope>NUCLEOTIDE SEQUENCE</scope>
    <source>
        <strain evidence="2">NBRC 12854</strain>
    </source>
</reference>
<evidence type="ECO:0000259" key="1">
    <source>
        <dbReference type="Pfam" id="PF25232"/>
    </source>
</evidence>
<organism evidence="2 3">
    <name type="scientific">Streptomyces albidoflavus</name>
    <dbReference type="NCBI Taxonomy" id="1886"/>
    <lineage>
        <taxon>Bacteria</taxon>
        <taxon>Bacillati</taxon>
        <taxon>Actinomycetota</taxon>
        <taxon>Actinomycetes</taxon>
        <taxon>Kitasatosporales</taxon>
        <taxon>Streptomycetaceae</taxon>
        <taxon>Streptomyces</taxon>
        <taxon>Streptomyces albidoflavus group</taxon>
    </lineage>
</organism>
<dbReference type="InterPro" id="IPR057170">
    <property type="entry name" value="DUF7848"/>
</dbReference>
<dbReference type="Pfam" id="PF25232">
    <property type="entry name" value="DUF7848"/>
    <property type="match status" value="1"/>
</dbReference>
<dbReference type="AlphaFoldDB" id="A0AA37BWT5"/>
<protein>
    <recommendedName>
        <fullName evidence="1">DUF7848 domain-containing protein</fullName>
    </recommendedName>
</protein>
<evidence type="ECO:0000313" key="3">
    <source>
        <dbReference type="Proteomes" id="UP001051844"/>
    </source>
</evidence>
<proteinExistence type="predicted"/>
<name>A0AA37BWT5_9ACTN</name>
<sequence>MRALLRHVVWRLGLASPVADLYAECVVCGERSPVVHDQDVEGGPEGWCIAHSGGHPSHRAFRAFVVSAWRTEPDDTVGDPSATG</sequence>
<feature type="domain" description="DUF7848" evidence="1">
    <location>
        <begin position="2"/>
        <end position="75"/>
    </location>
</feature>